<sequence length="315" mass="37518">MNQIDYHNFHNQLGDLKNFVTIILIENIHEKPWISLGIFRNDQMIKYEHSDAGLSYTNIKIKTLRTFQELWEKNEEIHNKSEQHQGIREFREFKDISEEDVIVTIEYCTNCNEHMGSIIQYEAHYLSYAQALKNEIISRFPIVKLILKLLIYDHYDHSIDTMFLQRRLVQVMSKQKGQIKQAVIGSKFSTKARPQTQVIINKLPQHFKKVSFNIDLKFVDSDEKLKNIDVIIQPYRPVNQNLKAVCPITCKDLKVQRHDQNLLILILQDNHKDVQKNQKRILHIKQKEQIKKVESLQKMFLQMFMKLLQKKLMTF</sequence>
<name>A0A8S1RTM0_9CILI</name>
<evidence type="ECO:0000313" key="1">
    <source>
        <dbReference type="EMBL" id="CAD8130770.1"/>
    </source>
</evidence>
<accession>A0A8S1RTM0</accession>
<dbReference type="Proteomes" id="UP000692954">
    <property type="component" value="Unassembled WGS sequence"/>
</dbReference>
<dbReference type="PANTHER" id="PTHR44489:SF11">
    <property type="entry name" value="WD REPEAT DOMAIN 86"/>
    <property type="match status" value="1"/>
</dbReference>
<protein>
    <submittedName>
        <fullName evidence="1">Uncharacterized protein</fullName>
    </submittedName>
</protein>
<gene>
    <name evidence="1" type="ORF">PSON_ATCC_30995.1.T3270001</name>
</gene>
<proteinExistence type="predicted"/>
<organism evidence="1 2">
    <name type="scientific">Paramecium sonneborni</name>
    <dbReference type="NCBI Taxonomy" id="65129"/>
    <lineage>
        <taxon>Eukaryota</taxon>
        <taxon>Sar</taxon>
        <taxon>Alveolata</taxon>
        <taxon>Ciliophora</taxon>
        <taxon>Intramacronucleata</taxon>
        <taxon>Oligohymenophorea</taxon>
        <taxon>Peniculida</taxon>
        <taxon>Parameciidae</taxon>
        <taxon>Paramecium</taxon>
    </lineage>
</organism>
<dbReference type="EMBL" id="CAJJDN010000327">
    <property type="protein sequence ID" value="CAD8130770.1"/>
    <property type="molecule type" value="Genomic_DNA"/>
</dbReference>
<evidence type="ECO:0000313" key="2">
    <source>
        <dbReference type="Proteomes" id="UP000692954"/>
    </source>
</evidence>
<dbReference type="PANTHER" id="PTHR44489">
    <property type="match status" value="1"/>
</dbReference>
<reference evidence="1" key="1">
    <citation type="submission" date="2021-01" db="EMBL/GenBank/DDBJ databases">
        <authorList>
            <consortium name="Genoscope - CEA"/>
            <person name="William W."/>
        </authorList>
    </citation>
    <scope>NUCLEOTIDE SEQUENCE</scope>
</reference>
<comment type="caution">
    <text evidence="1">The sequence shown here is derived from an EMBL/GenBank/DDBJ whole genome shotgun (WGS) entry which is preliminary data.</text>
</comment>
<dbReference type="AlphaFoldDB" id="A0A8S1RTM0"/>
<dbReference type="OrthoDB" id="294843at2759"/>
<keyword evidence="2" id="KW-1185">Reference proteome</keyword>
<dbReference type="InterPro" id="IPR044715">
    <property type="entry name" value="WDR86-like"/>
</dbReference>